<keyword evidence="2" id="KW-1185">Reference proteome</keyword>
<dbReference type="EMBL" id="AP026978">
    <property type="protein sequence ID" value="BDU01672.1"/>
    <property type="molecule type" value="Genomic_DNA"/>
</dbReference>
<proteinExistence type="predicted"/>
<sequence>MTAADPEGSRSRTFAIHERRPWVQTGRGEPAVIGGGYADCVPAPEWFRVDLTLEFKKAGSDWEVRGAESDEQIPNPRLNIAAWAPCESGAWRVVARGQVEGVPREPRQFTVKTQAHILSC</sequence>
<organism evidence="1 2">
    <name type="scientific">Nocardia sputorum</name>
    <dbReference type="NCBI Taxonomy" id="2984338"/>
    <lineage>
        <taxon>Bacteria</taxon>
        <taxon>Bacillati</taxon>
        <taxon>Actinomycetota</taxon>
        <taxon>Actinomycetes</taxon>
        <taxon>Mycobacteriales</taxon>
        <taxon>Nocardiaceae</taxon>
        <taxon>Nocardia</taxon>
    </lineage>
</organism>
<dbReference type="Proteomes" id="UP001317870">
    <property type="component" value="Chromosome"/>
</dbReference>
<evidence type="ECO:0000313" key="2">
    <source>
        <dbReference type="Proteomes" id="UP001317870"/>
    </source>
</evidence>
<evidence type="ECO:0000313" key="1">
    <source>
        <dbReference type="EMBL" id="BDU01672.1"/>
    </source>
</evidence>
<name>A0ABM8D2V2_9NOCA</name>
<protein>
    <submittedName>
        <fullName evidence="1">Uncharacterized protein</fullName>
    </submittedName>
</protein>
<gene>
    <name evidence="1" type="ORF">IFM12276_47000</name>
</gene>
<accession>A0ABM8D2V2</accession>
<reference evidence="1 2" key="1">
    <citation type="submission" date="2022-11" db="EMBL/GenBank/DDBJ databases">
        <title>Genome Sequencing of Nocardia sp. ON39_IFM12276 and assembly.</title>
        <authorList>
            <person name="Shimojima M."/>
            <person name="Toyokawa M."/>
            <person name="Uesaka K."/>
        </authorList>
    </citation>
    <scope>NUCLEOTIDE SEQUENCE [LARGE SCALE GENOMIC DNA]</scope>
    <source>
        <strain evidence="1 2">IFM 12276</strain>
    </source>
</reference>